<dbReference type="InterPro" id="IPR013520">
    <property type="entry name" value="Ribonucl_H"/>
</dbReference>
<dbReference type="SMART" id="SM00479">
    <property type="entry name" value="EXOIII"/>
    <property type="match status" value="1"/>
</dbReference>
<dbReference type="Proteomes" id="UP000193427">
    <property type="component" value="Chromosome"/>
</dbReference>
<dbReference type="GO" id="GO:0004527">
    <property type="term" value="F:exonuclease activity"/>
    <property type="evidence" value="ECO:0007669"/>
    <property type="project" value="UniProtKB-ARBA"/>
</dbReference>
<dbReference type="Gene3D" id="3.30.420.10">
    <property type="entry name" value="Ribonuclease H-like superfamily/Ribonuclease H"/>
    <property type="match status" value="1"/>
</dbReference>
<name>A0A1W6LC75_9BURK</name>
<dbReference type="OrthoDB" id="5705783at2"/>
<dbReference type="GO" id="GO:0003676">
    <property type="term" value="F:nucleic acid binding"/>
    <property type="evidence" value="ECO:0007669"/>
    <property type="project" value="InterPro"/>
</dbReference>
<keyword evidence="2" id="KW-1185">Reference proteome</keyword>
<dbReference type="AlphaFoldDB" id="A0A1W6LC75"/>
<evidence type="ECO:0000313" key="1">
    <source>
        <dbReference type="EMBL" id="ARN21850.1"/>
    </source>
</evidence>
<protein>
    <submittedName>
        <fullName evidence="1">Uncharacterized protein</fullName>
    </submittedName>
</protein>
<evidence type="ECO:0000313" key="2">
    <source>
        <dbReference type="Proteomes" id="UP000193427"/>
    </source>
</evidence>
<dbReference type="KEGG" id="rgu:A4W93_19185"/>
<organism evidence="1 2">
    <name type="scientific">Piscinibacter gummiphilus</name>
    <dbReference type="NCBI Taxonomy" id="946333"/>
    <lineage>
        <taxon>Bacteria</taxon>
        <taxon>Pseudomonadati</taxon>
        <taxon>Pseudomonadota</taxon>
        <taxon>Betaproteobacteria</taxon>
        <taxon>Burkholderiales</taxon>
        <taxon>Sphaerotilaceae</taxon>
        <taxon>Piscinibacter</taxon>
    </lineage>
</organism>
<dbReference type="InterPro" id="IPR036397">
    <property type="entry name" value="RNaseH_sf"/>
</dbReference>
<dbReference type="RefSeq" id="WP_085752147.1">
    <property type="nucleotide sequence ID" value="NZ_BSPR01000006.1"/>
</dbReference>
<dbReference type="GO" id="GO:0006259">
    <property type="term" value="P:DNA metabolic process"/>
    <property type="evidence" value="ECO:0007669"/>
    <property type="project" value="UniProtKB-ARBA"/>
</dbReference>
<gene>
    <name evidence="1" type="ORF">A4W93_19185</name>
</gene>
<reference evidence="1 2" key="1">
    <citation type="submission" date="2016-04" db="EMBL/GenBank/DDBJ databases">
        <title>Complete genome sequence of natural rubber-degrading, novel Gram-negative bacterium, Rhizobacter gummiphilus strain NS21.</title>
        <authorList>
            <person name="Tabata M."/>
            <person name="Kasai D."/>
            <person name="Fukuda M."/>
        </authorList>
    </citation>
    <scope>NUCLEOTIDE SEQUENCE [LARGE SCALE GENOMIC DNA]</scope>
    <source>
        <strain evidence="1 2">NS21</strain>
    </source>
</reference>
<dbReference type="SUPFAM" id="SSF53098">
    <property type="entry name" value="Ribonuclease H-like"/>
    <property type="match status" value="1"/>
</dbReference>
<dbReference type="InterPro" id="IPR012337">
    <property type="entry name" value="RNaseH-like_sf"/>
</dbReference>
<dbReference type="EMBL" id="CP015118">
    <property type="protein sequence ID" value="ARN21850.1"/>
    <property type="molecule type" value="Genomic_DNA"/>
</dbReference>
<accession>A0A1W6LC75</accession>
<dbReference type="STRING" id="946333.A4W93_19185"/>
<sequence length="188" mass="21003">MAAVIAPAPTPPRTRAGVPAILDIEASGFGRASYPIEIGYILADGSTFCTLVRPAPGWTHWDPSAEAVHHISRAALERHGRPVNEVARLLNDRLRGQTLYTDAWGHDYAWLSSLFEEAGLVPLFRLDSLRKLLTDDEAARWKRAKDQITGEFSVARHRASVDAWLLQQTWLRLQHRPGGECLFCDLPE</sequence>
<proteinExistence type="predicted"/>